<evidence type="ECO:0000313" key="2">
    <source>
        <dbReference type="EMBL" id="MPM99721.1"/>
    </source>
</evidence>
<sequence length="107" mass="12573">MYKEGRKILVDNHMQIERNKKVIKNAKALFYKKHKRLFCEICGFDFEKAYGKLGEGFIEAHHINPVSKMKDGDETSIEDIMMVCSNCHSIIHRNIDIDLEDIKKIFK</sequence>
<dbReference type="InterPro" id="IPR002711">
    <property type="entry name" value="HNH"/>
</dbReference>
<dbReference type="Pfam" id="PF01844">
    <property type="entry name" value="HNH"/>
    <property type="match status" value="1"/>
</dbReference>
<dbReference type="GO" id="GO:0008270">
    <property type="term" value="F:zinc ion binding"/>
    <property type="evidence" value="ECO:0007669"/>
    <property type="project" value="InterPro"/>
</dbReference>
<dbReference type="CDD" id="cd00085">
    <property type="entry name" value="HNHc"/>
    <property type="match status" value="1"/>
</dbReference>
<dbReference type="InterPro" id="IPR003615">
    <property type="entry name" value="HNH_nuc"/>
</dbReference>
<name>A0A645EEM0_9ZZZZ</name>
<reference evidence="2" key="1">
    <citation type="submission" date="2019-08" db="EMBL/GenBank/DDBJ databases">
        <authorList>
            <person name="Kucharzyk K."/>
            <person name="Murdoch R.W."/>
            <person name="Higgins S."/>
            <person name="Loffler F."/>
        </authorList>
    </citation>
    <scope>NUCLEOTIDE SEQUENCE</scope>
</reference>
<dbReference type="GO" id="GO:0003676">
    <property type="term" value="F:nucleic acid binding"/>
    <property type="evidence" value="ECO:0007669"/>
    <property type="project" value="InterPro"/>
</dbReference>
<dbReference type="AlphaFoldDB" id="A0A645EEM0"/>
<dbReference type="SMART" id="SM00507">
    <property type="entry name" value="HNHc"/>
    <property type="match status" value="1"/>
</dbReference>
<dbReference type="GO" id="GO:0004519">
    <property type="term" value="F:endonuclease activity"/>
    <property type="evidence" value="ECO:0007669"/>
    <property type="project" value="InterPro"/>
</dbReference>
<organism evidence="2">
    <name type="scientific">bioreactor metagenome</name>
    <dbReference type="NCBI Taxonomy" id="1076179"/>
    <lineage>
        <taxon>unclassified sequences</taxon>
        <taxon>metagenomes</taxon>
        <taxon>ecological metagenomes</taxon>
    </lineage>
</organism>
<accession>A0A645EEM0</accession>
<gene>
    <name evidence="2" type="ORF">SDC9_146915</name>
</gene>
<proteinExistence type="predicted"/>
<protein>
    <recommendedName>
        <fullName evidence="1">HNH nuclease domain-containing protein</fullName>
    </recommendedName>
</protein>
<comment type="caution">
    <text evidence="2">The sequence shown here is derived from an EMBL/GenBank/DDBJ whole genome shotgun (WGS) entry which is preliminary data.</text>
</comment>
<dbReference type="Gene3D" id="1.10.30.50">
    <property type="match status" value="1"/>
</dbReference>
<evidence type="ECO:0000259" key="1">
    <source>
        <dbReference type="SMART" id="SM00507"/>
    </source>
</evidence>
<feature type="domain" description="HNH nuclease" evidence="1">
    <location>
        <begin position="25"/>
        <end position="89"/>
    </location>
</feature>
<dbReference type="EMBL" id="VSSQ01045806">
    <property type="protein sequence ID" value="MPM99721.1"/>
    <property type="molecule type" value="Genomic_DNA"/>
</dbReference>